<evidence type="ECO:0000313" key="1">
    <source>
        <dbReference type="EMBL" id="QGM99970.1"/>
    </source>
</evidence>
<protein>
    <submittedName>
        <fullName evidence="1">Uncharacterized protein</fullName>
    </submittedName>
</protein>
<dbReference type="Proteomes" id="UP000422569">
    <property type="component" value="Plasmid unnamed1"/>
</dbReference>
<dbReference type="KEGG" id="mpar:F7D14_20520"/>
<keyword evidence="1" id="KW-0614">Plasmid</keyword>
<reference evidence="1 2" key="1">
    <citation type="submission" date="2019-09" db="EMBL/GenBank/DDBJ databases">
        <title>Isolation and complete genome sequencing of Methylocystis species.</title>
        <authorList>
            <person name="Rumah B.L."/>
            <person name="Stead C.E."/>
            <person name="Stevens B.C."/>
            <person name="Minton N.P."/>
            <person name="Grosse-Honebrink A."/>
            <person name="Zhang Y."/>
        </authorList>
    </citation>
    <scope>NUCLEOTIDE SEQUENCE [LARGE SCALE GENOMIC DNA]</scope>
    <source>
        <strain evidence="1 2">BRCS2</strain>
        <plasmid evidence="1 2">unnamed1</plasmid>
    </source>
</reference>
<accession>A0A6B8MH26</accession>
<geneLocation type="plasmid" evidence="1">
    <name>unnamed1</name>
</geneLocation>
<dbReference type="AlphaFoldDB" id="A0A6B8MH26"/>
<keyword evidence="2" id="KW-1185">Reference proteome</keyword>
<dbReference type="EMBL" id="CP044332">
    <property type="protein sequence ID" value="QGM99970.1"/>
    <property type="molecule type" value="Genomic_DNA"/>
</dbReference>
<proteinExistence type="predicted"/>
<gene>
    <name evidence="1" type="ORF">F7D14_20520</name>
</gene>
<dbReference type="RefSeq" id="WP_154420411.1">
    <property type="nucleotide sequence ID" value="NZ_CP044332.1"/>
</dbReference>
<dbReference type="GeneID" id="42570793"/>
<organism evidence="1 2">
    <name type="scientific">Methylocystis parvus</name>
    <dbReference type="NCBI Taxonomy" id="134"/>
    <lineage>
        <taxon>Bacteria</taxon>
        <taxon>Pseudomonadati</taxon>
        <taxon>Pseudomonadota</taxon>
        <taxon>Alphaproteobacteria</taxon>
        <taxon>Hyphomicrobiales</taxon>
        <taxon>Methylocystaceae</taxon>
        <taxon>Methylocystis</taxon>
    </lineage>
</organism>
<evidence type="ECO:0000313" key="2">
    <source>
        <dbReference type="Proteomes" id="UP000422569"/>
    </source>
</evidence>
<sequence>MSIFAKTVSHTKLAIPEGRSAPLAESILSRDLLHRAFAFRGRFIATPPGQGPDEADKLRQDKWRRIVKAFGGLKSRYEIGERIFELAVNCCERLKESSVESERMDEFRANLENLGPEHIIVDLPALKADAIRILARYPNGALKVPEFSFNPVKWADAYELQKRTGYIFCPRSIVPIISVASRIFFLREYGVTMAVEADGYIKAAQAISSTWLTALIARGVIDEEAAKHLSSARFSLLSVRASDLKIPEEWITANPDLAYETAHQLNKCLRGGLTASHLEALGKVIAAICELTNTWFSSGRATRDLDDENALQQFLKEGLELQRLKTQEGSVVGGGKLDLFVEDAVLVENKFHDVAKHPDRIANAAGMQGRRYAIALNSQLVFVIAAYKPAAGRFPDKWQTMEVREISASDPNRAEIRFTLPYGAVLPSSEKAK</sequence>
<name>A0A6B8MH26_9HYPH</name>